<evidence type="ECO:0000313" key="3">
    <source>
        <dbReference type="Proteomes" id="UP001198962"/>
    </source>
</evidence>
<evidence type="ECO:0000256" key="1">
    <source>
        <dbReference type="SAM" id="Phobius"/>
    </source>
</evidence>
<organism evidence="2 3">
    <name type="scientific">Brotaphodocola catenula</name>
    <dbReference type="NCBI Taxonomy" id="2885361"/>
    <lineage>
        <taxon>Bacteria</taxon>
        <taxon>Bacillati</taxon>
        <taxon>Bacillota</taxon>
        <taxon>Clostridia</taxon>
        <taxon>Lachnospirales</taxon>
        <taxon>Lachnospiraceae</taxon>
        <taxon>Brotaphodocola</taxon>
    </lineage>
</organism>
<dbReference type="Proteomes" id="UP001198962">
    <property type="component" value="Unassembled WGS sequence"/>
</dbReference>
<sequence>MSKILIAMIAMFALMVFPGAGIWSLLSNVLGGGVAESFLYPIYGGIILLAGLIVGCTVIILEEIKALKEEINRVSNK</sequence>
<proteinExistence type="predicted"/>
<keyword evidence="1" id="KW-0812">Transmembrane</keyword>
<dbReference type="EMBL" id="JAJEPU010000010">
    <property type="protein sequence ID" value="MCC2164246.1"/>
    <property type="molecule type" value="Genomic_DNA"/>
</dbReference>
<reference evidence="2" key="1">
    <citation type="submission" date="2021-10" db="EMBL/GenBank/DDBJ databases">
        <title>Anaerobic single-cell dispensing facilitates the cultivation of human gut bacteria.</title>
        <authorList>
            <person name="Afrizal A."/>
        </authorList>
    </citation>
    <scope>NUCLEOTIDE SEQUENCE</scope>
    <source>
        <strain evidence="2">CLA-AA-H274</strain>
    </source>
</reference>
<protein>
    <submittedName>
        <fullName evidence="2">Uncharacterized protein</fullName>
    </submittedName>
</protein>
<feature type="transmembrane region" description="Helical" evidence="1">
    <location>
        <begin position="38"/>
        <end position="61"/>
    </location>
</feature>
<keyword evidence="1" id="KW-1133">Transmembrane helix</keyword>
<dbReference type="AlphaFoldDB" id="A0AAE3AP29"/>
<name>A0AAE3AP29_9FIRM</name>
<keyword evidence="3" id="KW-1185">Reference proteome</keyword>
<evidence type="ECO:0000313" key="2">
    <source>
        <dbReference type="EMBL" id="MCC2164246.1"/>
    </source>
</evidence>
<accession>A0AAE3AP29</accession>
<feature type="transmembrane region" description="Helical" evidence="1">
    <location>
        <begin position="5"/>
        <end position="26"/>
    </location>
</feature>
<keyword evidence="1" id="KW-0472">Membrane</keyword>
<gene>
    <name evidence="2" type="ORF">LKD32_04980</name>
</gene>
<comment type="caution">
    <text evidence="2">The sequence shown here is derived from an EMBL/GenBank/DDBJ whole genome shotgun (WGS) entry which is preliminary data.</text>
</comment>
<dbReference type="RefSeq" id="WP_308450931.1">
    <property type="nucleotide sequence ID" value="NZ_JAJEPU010000010.1"/>
</dbReference>